<dbReference type="AlphaFoldDB" id="A0A0C2TCR7"/>
<keyword evidence="3" id="KW-1185">Reference proteome</keyword>
<evidence type="ECO:0000256" key="1">
    <source>
        <dbReference type="SAM" id="SignalP"/>
    </source>
</evidence>
<feature type="signal peptide" evidence="1">
    <location>
        <begin position="1"/>
        <end position="23"/>
    </location>
</feature>
<dbReference type="InParanoid" id="A0A0C2TCR7"/>
<protein>
    <submittedName>
        <fullName evidence="2">Uncharacterized protein</fullName>
    </submittedName>
</protein>
<sequence length="67" mass="7339">MWIERRGNLCLEFSLIIAPPAWAAVATQQTLVVDIMYGGLINGASLSEQGCLTHVYLVLDRGTDFQA</sequence>
<organism evidence="2 3">
    <name type="scientific">Amanita muscaria (strain Koide BX008)</name>
    <dbReference type="NCBI Taxonomy" id="946122"/>
    <lineage>
        <taxon>Eukaryota</taxon>
        <taxon>Fungi</taxon>
        <taxon>Dikarya</taxon>
        <taxon>Basidiomycota</taxon>
        <taxon>Agaricomycotina</taxon>
        <taxon>Agaricomycetes</taxon>
        <taxon>Agaricomycetidae</taxon>
        <taxon>Agaricales</taxon>
        <taxon>Pluteineae</taxon>
        <taxon>Amanitaceae</taxon>
        <taxon>Amanita</taxon>
    </lineage>
</organism>
<evidence type="ECO:0000313" key="3">
    <source>
        <dbReference type="Proteomes" id="UP000054549"/>
    </source>
</evidence>
<evidence type="ECO:0000313" key="2">
    <source>
        <dbReference type="EMBL" id="KIL64594.1"/>
    </source>
</evidence>
<accession>A0A0C2TCR7</accession>
<feature type="chain" id="PRO_5002172147" evidence="1">
    <location>
        <begin position="24"/>
        <end position="67"/>
    </location>
</feature>
<dbReference type="Proteomes" id="UP000054549">
    <property type="component" value="Unassembled WGS sequence"/>
</dbReference>
<proteinExistence type="predicted"/>
<name>A0A0C2TCR7_AMAMK</name>
<gene>
    <name evidence="2" type="ORF">M378DRAFT_163056</name>
</gene>
<keyword evidence="1" id="KW-0732">Signal</keyword>
<dbReference type="HOGENOM" id="CLU_2811837_0_0_1"/>
<reference evidence="2 3" key="1">
    <citation type="submission" date="2014-04" db="EMBL/GenBank/DDBJ databases">
        <title>Evolutionary Origins and Diversification of the Mycorrhizal Mutualists.</title>
        <authorList>
            <consortium name="DOE Joint Genome Institute"/>
            <consortium name="Mycorrhizal Genomics Consortium"/>
            <person name="Kohler A."/>
            <person name="Kuo A."/>
            <person name="Nagy L.G."/>
            <person name="Floudas D."/>
            <person name="Copeland A."/>
            <person name="Barry K.W."/>
            <person name="Cichocki N."/>
            <person name="Veneault-Fourrey C."/>
            <person name="LaButti K."/>
            <person name="Lindquist E.A."/>
            <person name="Lipzen A."/>
            <person name="Lundell T."/>
            <person name="Morin E."/>
            <person name="Murat C."/>
            <person name="Riley R."/>
            <person name="Ohm R."/>
            <person name="Sun H."/>
            <person name="Tunlid A."/>
            <person name="Henrissat B."/>
            <person name="Grigoriev I.V."/>
            <person name="Hibbett D.S."/>
            <person name="Martin F."/>
        </authorList>
    </citation>
    <scope>NUCLEOTIDE SEQUENCE [LARGE SCALE GENOMIC DNA]</scope>
    <source>
        <strain evidence="2 3">Koide BX008</strain>
    </source>
</reference>
<dbReference type="EMBL" id="KN818248">
    <property type="protein sequence ID" value="KIL64594.1"/>
    <property type="molecule type" value="Genomic_DNA"/>
</dbReference>